<dbReference type="InterPro" id="IPR002347">
    <property type="entry name" value="SDR_fam"/>
</dbReference>
<keyword evidence="2" id="KW-0560">Oxidoreductase</keyword>
<dbReference type="EMBL" id="CP043031">
    <property type="protein sequence ID" value="QEH92114.1"/>
    <property type="molecule type" value="Genomic_DNA"/>
</dbReference>
<dbReference type="Pfam" id="PF13561">
    <property type="entry name" value="adh_short_C2"/>
    <property type="match status" value="1"/>
</dbReference>
<dbReference type="PRINTS" id="PR00080">
    <property type="entry name" value="SDRFAMILY"/>
</dbReference>
<dbReference type="PANTHER" id="PTHR43639">
    <property type="entry name" value="OXIDOREDUCTASE, SHORT-CHAIN DEHYDROGENASE/REDUCTASE FAMILY (AFU_ORTHOLOGUE AFUA_5G02870)"/>
    <property type="match status" value="1"/>
</dbReference>
<evidence type="ECO:0000313" key="3">
    <source>
        <dbReference type="EMBL" id="QEH92114.1"/>
    </source>
</evidence>
<accession>A0ABX5Z8H8</accession>
<dbReference type="Proteomes" id="UP000323565">
    <property type="component" value="Chromosome"/>
</dbReference>
<keyword evidence="4" id="KW-1185">Reference proteome</keyword>
<sequence>MAYSTALITGASRGIGAATAAALTSSGIQLVGIHYGRDRTAAENTATRLRSLGATPVLIQADLADGEPAAAAIAKAWKQALAEHGYSGTDVFVSNAGINGAQSLAELDPETYARVQAVNLTAPLFLLHHLADSLNDGGRVVAVSTGYTTMAAPTHLAYTASKAGLEGALRAVTPELAQRGITVNCVAPGVIDTDLNADWINQDGAREGAGRMSAFGRIGTPEDVADVIAFLSSDRSRWITGQTIDTTGGSIL</sequence>
<evidence type="ECO:0000256" key="1">
    <source>
        <dbReference type="ARBA" id="ARBA00006484"/>
    </source>
</evidence>
<name>A0ABX5Z8H8_9MICO</name>
<dbReference type="InterPro" id="IPR036291">
    <property type="entry name" value="NAD(P)-bd_dom_sf"/>
</dbReference>
<reference evidence="3 4" key="1">
    <citation type="submission" date="2019-08" db="EMBL/GenBank/DDBJ databases">
        <title>Dermacoccus abyssi strain HZAU 226, whole genome Nanopore sequencing project.</title>
        <authorList>
            <person name="Guo A."/>
            <person name="Zhang X."/>
            <person name="Ruan Y."/>
            <person name="Liu W."/>
            <person name="Chen Q."/>
            <person name="Gu L."/>
        </authorList>
    </citation>
    <scope>NUCLEOTIDE SEQUENCE [LARGE SCALE GENOMIC DNA]</scope>
    <source>
        <strain evidence="3 4">HZAU 226</strain>
    </source>
</reference>
<proteinExistence type="inferred from homology"/>
<organism evidence="3 4">
    <name type="scientific">Dermacoccus abyssi</name>
    <dbReference type="NCBI Taxonomy" id="322596"/>
    <lineage>
        <taxon>Bacteria</taxon>
        <taxon>Bacillati</taxon>
        <taxon>Actinomycetota</taxon>
        <taxon>Actinomycetes</taxon>
        <taxon>Micrococcales</taxon>
        <taxon>Dermacoccaceae</taxon>
        <taxon>Dermacoccus</taxon>
    </lineage>
</organism>
<evidence type="ECO:0000256" key="2">
    <source>
        <dbReference type="ARBA" id="ARBA00023002"/>
    </source>
</evidence>
<dbReference type="PRINTS" id="PR00081">
    <property type="entry name" value="GDHRDH"/>
</dbReference>
<dbReference type="SUPFAM" id="SSF51735">
    <property type="entry name" value="NAD(P)-binding Rossmann-fold domains"/>
    <property type="match status" value="1"/>
</dbReference>
<gene>
    <name evidence="3" type="ORF">FV141_00050</name>
</gene>
<protein>
    <submittedName>
        <fullName evidence="3">SDR family oxidoreductase</fullName>
    </submittedName>
</protein>
<evidence type="ECO:0000313" key="4">
    <source>
        <dbReference type="Proteomes" id="UP000323565"/>
    </source>
</evidence>
<dbReference type="PANTHER" id="PTHR43639:SF1">
    <property type="entry name" value="SHORT-CHAIN DEHYDROGENASE_REDUCTASE FAMILY PROTEIN"/>
    <property type="match status" value="1"/>
</dbReference>
<dbReference type="Gene3D" id="3.40.50.720">
    <property type="entry name" value="NAD(P)-binding Rossmann-like Domain"/>
    <property type="match status" value="1"/>
</dbReference>
<comment type="similarity">
    <text evidence="1">Belongs to the short-chain dehydrogenases/reductases (SDR) family.</text>
</comment>